<dbReference type="OrthoDB" id="3439475at2759"/>
<sequence>MLGFRVFSLAITISLLASLRDIFTDAFVANGRRELPLLNATQSVNSRSFASSTTFNSPKALITPSPALNVTSHRTFKNATLEACSAFISTRQGLGFGLKRGIHEEVREEQAVSPSIKHARVCEVDGITVQLVYFPTSTASKNVSHPSTLLVPGLNKTFTSPSVYMLWQSITAHDVYFRTTWQFANVTSTTTMGSERITCVFSTGAKMRDSSSSRIGPILTNVVHPFEISQLTTYDLAGFGMSSVMDYVQFVGSIRDPTPDPNNPFTYEKMGLTAPSSQLQLAHLYTSCPSTLDKKTPPLTRSNGSAVTEEDEDYLSLLNIKNHQHFRCNPFIRIPEFDWLNVPAWNSCSIKFEHRYYGIPDPPHALVFDSALTPIVPITPPGPVPSPRYSITSQPAASPVPVGHPGLAPNTSPAAATKVSVYTGTPTIYSEPKATAQINNAPRPGNVEHHPTGGNVGGGDNAQSDTRPSPGSLDHGPSDDKLDVGFQEPGSISSVGSDTLPAVSENNPTPQGNTPPNINNPVSDPASYNRGELPNSNSNPEVNKVPPLPENIQHSPSSEPPGGNTPAIANKSPSNPGEPVGPHIPNNRDPSPFIASGPPSINNLPQPGEEPPISEIAISLISTEIISAFPPGDDSITTRTNTFNIPRLSPLKPGDITTLPPKSTDGVSIIYSMNHDGNLVISSQGAEIATTIPPSNNKVKDNSLVTPLGGADIVMYKGQALTKSGSVQTLSALSAVVTYGPFGVVIQYPNGVASTIPVSGLETNSPSSMKLAKAGDDRYSTSGVVKGSLSLDSPSKSSVQGHILAAQPTTSTTSEERLVTGRPVAKSTSVSGSMILRGNFSLSVGFGILGVLVMLC</sequence>
<accession>A0A9N9KXA3</accession>
<dbReference type="EMBL" id="CAJVRL010000064">
    <property type="protein sequence ID" value="CAG8955574.1"/>
    <property type="molecule type" value="Genomic_DNA"/>
</dbReference>
<protein>
    <submittedName>
        <fullName evidence="3">Uncharacterized protein</fullName>
    </submittedName>
</protein>
<keyword evidence="4" id="KW-1185">Reference proteome</keyword>
<feature type="region of interest" description="Disordered" evidence="1">
    <location>
        <begin position="437"/>
        <end position="611"/>
    </location>
</feature>
<proteinExistence type="predicted"/>
<feature type="chain" id="PRO_5040488992" evidence="2">
    <location>
        <begin position="19"/>
        <end position="856"/>
    </location>
</feature>
<evidence type="ECO:0000313" key="3">
    <source>
        <dbReference type="EMBL" id="CAG8955574.1"/>
    </source>
</evidence>
<comment type="caution">
    <text evidence="3">The sequence shown here is derived from an EMBL/GenBank/DDBJ whole genome shotgun (WGS) entry which is preliminary data.</text>
</comment>
<name>A0A9N9KXA3_9HELO</name>
<keyword evidence="2" id="KW-0732">Signal</keyword>
<dbReference type="Proteomes" id="UP000696280">
    <property type="component" value="Unassembled WGS sequence"/>
</dbReference>
<reference evidence="3" key="1">
    <citation type="submission" date="2021-07" db="EMBL/GenBank/DDBJ databases">
        <authorList>
            <person name="Durling M."/>
        </authorList>
    </citation>
    <scope>NUCLEOTIDE SEQUENCE</scope>
</reference>
<feature type="compositionally biased region" description="Low complexity" evidence="1">
    <location>
        <begin position="506"/>
        <end position="521"/>
    </location>
</feature>
<evidence type="ECO:0000256" key="1">
    <source>
        <dbReference type="SAM" id="MobiDB-lite"/>
    </source>
</evidence>
<feature type="signal peptide" evidence="2">
    <location>
        <begin position="1"/>
        <end position="18"/>
    </location>
</feature>
<dbReference type="AlphaFoldDB" id="A0A9N9KXA3"/>
<gene>
    <name evidence="3" type="ORF">HYFRA_00009528</name>
</gene>
<feature type="region of interest" description="Disordered" evidence="1">
    <location>
        <begin position="386"/>
        <end position="413"/>
    </location>
</feature>
<organism evidence="3 4">
    <name type="scientific">Hymenoscyphus fraxineus</name>
    <dbReference type="NCBI Taxonomy" id="746836"/>
    <lineage>
        <taxon>Eukaryota</taxon>
        <taxon>Fungi</taxon>
        <taxon>Dikarya</taxon>
        <taxon>Ascomycota</taxon>
        <taxon>Pezizomycotina</taxon>
        <taxon>Leotiomycetes</taxon>
        <taxon>Helotiales</taxon>
        <taxon>Helotiaceae</taxon>
        <taxon>Hymenoscyphus</taxon>
    </lineage>
</organism>
<evidence type="ECO:0000313" key="4">
    <source>
        <dbReference type="Proteomes" id="UP000696280"/>
    </source>
</evidence>
<evidence type="ECO:0000256" key="2">
    <source>
        <dbReference type="SAM" id="SignalP"/>
    </source>
</evidence>